<dbReference type="Pfam" id="PF08387">
    <property type="entry name" value="FBD"/>
    <property type="match status" value="1"/>
</dbReference>
<dbReference type="InterPro" id="IPR050232">
    <property type="entry name" value="FBL13/AtMIF1-like"/>
</dbReference>
<dbReference type="Gene3D" id="3.80.10.10">
    <property type="entry name" value="Ribonuclease Inhibitor"/>
    <property type="match status" value="1"/>
</dbReference>
<gene>
    <name evidence="2" type="ORF">MERR_LOCUS9242</name>
</gene>
<dbReference type="SMART" id="SM00579">
    <property type="entry name" value="FBD"/>
    <property type="match status" value="1"/>
</dbReference>
<dbReference type="OrthoDB" id="1025573at2759"/>
<protein>
    <recommendedName>
        <fullName evidence="1">FBD domain-containing protein</fullName>
    </recommendedName>
</protein>
<dbReference type="InterPro" id="IPR055411">
    <property type="entry name" value="LRR_FXL15/At3g58940/PEG3-like"/>
</dbReference>
<comment type="caution">
    <text evidence="2">The sequence shown here is derived from an EMBL/GenBank/DDBJ whole genome shotgun (WGS) entry which is preliminary data.</text>
</comment>
<dbReference type="AlphaFoldDB" id="A0A6D2I2V2"/>
<evidence type="ECO:0000313" key="3">
    <source>
        <dbReference type="Proteomes" id="UP000467841"/>
    </source>
</evidence>
<dbReference type="Pfam" id="PF24758">
    <property type="entry name" value="LRR_At5g56370"/>
    <property type="match status" value="1"/>
</dbReference>
<proteinExistence type="predicted"/>
<dbReference type="Proteomes" id="UP000467841">
    <property type="component" value="Unassembled WGS sequence"/>
</dbReference>
<evidence type="ECO:0000313" key="2">
    <source>
        <dbReference type="EMBL" id="CAA7022007.1"/>
    </source>
</evidence>
<organism evidence="2 3">
    <name type="scientific">Microthlaspi erraticum</name>
    <dbReference type="NCBI Taxonomy" id="1685480"/>
    <lineage>
        <taxon>Eukaryota</taxon>
        <taxon>Viridiplantae</taxon>
        <taxon>Streptophyta</taxon>
        <taxon>Embryophyta</taxon>
        <taxon>Tracheophyta</taxon>
        <taxon>Spermatophyta</taxon>
        <taxon>Magnoliopsida</taxon>
        <taxon>eudicotyledons</taxon>
        <taxon>Gunneridae</taxon>
        <taxon>Pentapetalae</taxon>
        <taxon>rosids</taxon>
        <taxon>malvids</taxon>
        <taxon>Brassicales</taxon>
        <taxon>Brassicaceae</taxon>
        <taxon>Coluteocarpeae</taxon>
        <taxon>Microthlaspi</taxon>
    </lineage>
</organism>
<reference evidence="2" key="1">
    <citation type="submission" date="2020-01" db="EMBL/GenBank/DDBJ databases">
        <authorList>
            <person name="Mishra B."/>
        </authorList>
    </citation>
    <scope>NUCLEOTIDE SEQUENCE [LARGE SCALE GENOMIC DNA]</scope>
</reference>
<sequence>MVLSKRWRFLWTMLPKLYFEYGLEHGSEMKPSEYEKFAKYVDRSMVLNRAPVLEVLKFGVGACCSSEDLVTWIRIGMARHVRELEISDWTYDRDDSLCKIVLPKALYTYEKLEVLKLTYVTVIDVPTHVFLPSLKTLHLVHVTYGTETEVDESYHRLLSGCPVLEELVLDSSDNRQYCLPSLSVEMSALQRLSIVQRYHQGPAEEVYSTFVFNAPSLKYLSFVDLLGDLCLSGNMPELVEANVCVFYDNNPEKLLESLTSVKRLCLCLSVSTLQRHIGFYHLLDLELCGVSERWGDLLTLMLERSPKLQVLKIWCKEHYSAERIEGEEKKIVAYILKNAPQLKTAVISRWRYGTEEERSQTLSELVSLPRASSSCQLMFQ</sequence>
<accession>A0A6D2I2V2</accession>
<dbReference type="PANTHER" id="PTHR31900">
    <property type="entry name" value="F-BOX/RNI SUPERFAMILY PROTEIN-RELATED"/>
    <property type="match status" value="1"/>
</dbReference>
<evidence type="ECO:0000259" key="1">
    <source>
        <dbReference type="SMART" id="SM00579"/>
    </source>
</evidence>
<feature type="domain" description="FBD" evidence="1">
    <location>
        <begin position="305"/>
        <end position="380"/>
    </location>
</feature>
<dbReference type="SUPFAM" id="SSF52047">
    <property type="entry name" value="RNI-like"/>
    <property type="match status" value="1"/>
</dbReference>
<dbReference type="InterPro" id="IPR006566">
    <property type="entry name" value="FBD"/>
</dbReference>
<name>A0A6D2I2V2_9BRAS</name>
<dbReference type="InterPro" id="IPR032675">
    <property type="entry name" value="LRR_dom_sf"/>
</dbReference>
<keyword evidence="3" id="KW-1185">Reference proteome</keyword>
<dbReference type="EMBL" id="CACVBM020000666">
    <property type="protein sequence ID" value="CAA7022007.1"/>
    <property type="molecule type" value="Genomic_DNA"/>
</dbReference>
<dbReference type="PANTHER" id="PTHR31900:SF34">
    <property type="entry name" value="EMB|CAB62440.1-RELATED"/>
    <property type="match status" value="1"/>
</dbReference>